<dbReference type="AlphaFoldDB" id="A0A4D7QQF7"/>
<keyword evidence="1" id="KW-1133">Transmembrane helix</keyword>
<dbReference type="InterPro" id="IPR028087">
    <property type="entry name" value="Tad_N"/>
</dbReference>
<evidence type="ECO:0000259" key="2">
    <source>
        <dbReference type="Pfam" id="PF13400"/>
    </source>
</evidence>
<dbReference type="KEGG" id="paqt:E8L99_21860"/>
<evidence type="ECO:0000313" key="3">
    <source>
        <dbReference type="EMBL" id="QCK88213.1"/>
    </source>
</evidence>
<sequence>MLRRLKQRMASFGRDRSGAVAIIFGITIVPVMGLTGGAVDFNQASRDMARLQSAFDAAALAGVRQSALGDAGARLAAQNSLNANLSARLRAYPYTITASNNGTNVRIATNGATMDTTFMALIGMRTLNIVAKSTAISSTYYTVTSAKPVIAQLDIEAGDYNRMYVYCFDNNRRNQADRGRSQMTAIADNAGTTYSFNMPVCKEKETMSYRLYNVRNARTKPWLWETALPGTLIKNNSADWADPWSNNASYNYYSDTENVSGVPTPRFENNVPILETVICDSLAQCKPTSQGGILPSGANRTPQQAQQACSPGKFMYFGWEDRPTGYGWTDSDYDDIRVVVECPKTSTTTTTTVRLIE</sequence>
<protein>
    <submittedName>
        <fullName evidence="3">Pilus assembly protein</fullName>
    </submittedName>
</protein>
<dbReference type="Proteomes" id="UP000298588">
    <property type="component" value="Chromosome"/>
</dbReference>
<feature type="domain" description="Putative Flp pilus-assembly TadG-like N-terminal" evidence="2">
    <location>
        <begin position="18"/>
        <end position="64"/>
    </location>
</feature>
<evidence type="ECO:0000313" key="4">
    <source>
        <dbReference type="Proteomes" id="UP000298588"/>
    </source>
</evidence>
<feature type="transmembrane region" description="Helical" evidence="1">
    <location>
        <begin position="20"/>
        <end position="39"/>
    </location>
</feature>
<organism evidence="3 4">
    <name type="scientific">Phreatobacter aquaticus</name>
    <dbReference type="NCBI Taxonomy" id="2570229"/>
    <lineage>
        <taxon>Bacteria</taxon>
        <taxon>Pseudomonadati</taxon>
        <taxon>Pseudomonadota</taxon>
        <taxon>Alphaproteobacteria</taxon>
        <taxon>Hyphomicrobiales</taxon>
        <taxon>Phreatobacteraceae</taxon>
        <taxon>Phreatobacter</taxon>
    </lineage>
</organism>
<keyword evidence="1" id="KW-0472">Membrane</keyword>
<dbReference type="EMBL" id="CP039865">
    <property type="protein sequence ID" value="QCK88213.1"/>
    <property type="molecule type" value="Genomic_DNA"/>
</dbReference>
<dbReference type="OrthoDB" id="7624353at2"/>
<name>A0A4D7QQF7_9HYPH</name>
<keyword evidence="4" id="KW-1185">Reference proteome</keyword>
<dbReference type="RefSeq" id="WP_137101541.1">
    <property type="nucleotide sequence ID" value="NZ_CP039865.1"/>
</dbReference>
<reference evidence="3 4" key="1">
    <citation type="submission" date="2019-04" db="EMBL/GenBank/DDBJ databases">
        <title>Phreatobacter aquaticus sp. nov.</title>
        <authorList>
            <person name="Choi A."/>
            <person name="Baek K."/>
        </authorList>
    </citation>
    <scope>NUCLEOTIDE SEQUENCE [LARGE SCALE GENOMIC DNA]</scope>
    <source>
        <strain evidence="3 4">NMCR1094</strain>
    </source>
</reference>
<accession>A0A4D7QQF7</accession>
<keyword evidence="1" id="KW-0812">Transmembrane</keyword>
<evidence type="ECO:0000256" key="1">
    <source>
        <dbReference type="SAM" id="Phobius"/>
    </source>
</evidence>
<proteinExistence type="predicted"/>
<gene>
    <name evidence="3" type="ORF">E8L99_21860</name>
</gene>
<dbReference type="Pfam" id="PF13400">
    <property type="entry name" value="Tad"/>
    <property type="match status" value="1"/>
</dbReference>